<dbReference type="InterPro" id="IPR009027">
    <property type="entry name" value="Ribosomal_bL9/RNase_H1_N"/>
</dbReference>
<dbReference type="AlphaFoldDB" id="A0A4S8LMB6"/>
<name>A0A4S8LMB6_DENBC</name>
<dbReference type="SUPFAM" id="SSF55658">
    <property type="entry name" value="L9 N-domain-like"/>
    <property type="match status" value="1"/>
</dbReference>
<evidence type="ECO:0000259" key="2">
    <source>
        <dbReference type="Pfam" id="PF01693"/>
    </source>
</evidence>
<accession>A0A4S8LMB6</accession>
<keyword evidence="4" id="KW-1185">Reference proteome</keyword>
<evidence type="ECO:0000313" key="4">
    <source>
        <dbReference type="Proteomes" id="UP000297245"/>
    </source>
</evidence>
<feature type="region of interest" description="Disordered" evidence="1">
    <location>
        <begin position="177"/>
        <end position="303"/>
    </location>
</feature>
<reference evidence="3 4" key="1">
    <citation type="journal article" date="2019" name="Nat. Ecol. Evol.">
        <title>Megaphylogeny resolves global patterns of mushroom evolution.</title>
        <authorList>
            <person name="Varga T."/>
            <person name="Krizsan K."/>
            <person name="Foldi C."/>
            <person name="Dima B."/>
            <person name="Sanchez-Garcia M."/>
            <person name="Sanchez-Ramirez S."/>
            <person name="Szollosi G.J."/>
            <person name="Szarkandi J.G."/>
            <person name="Papp V."/>
            <person name="Albert L."/>
            <person name="Andreopoulos W."/>
            <person name="Angelini C."/>
            <person name="Antonin V."/>
            <person name="Barry K.W."/>
            <person name="Bougher N.L."/>
            <person name="Buchanan P."/>
            <person name="Buyck B."/>
            <person name="Bense V."/>
            <person name="Catcheside P."/>
            <person name="Chovatia M."/>
            <person name="Cooper J."/>
            <person name="Damon W."/>
            <person name="Desjardin D."/>
            <person name="Finy P."/>
            <person name="Geml J."/>
            <person name="Haridas S."/>
            <person name="Hughes K."/>
            <person name="Justo A."/>
            <person name="Karasinski D."/>
            <person name="Kautmanova I."/>
            <person name="Kiss B."/>
            <person name="Kocsube S."/>
            <person name="Kotiranta H."/>
            <person name="LaButti K.M."/>
            <person name="Lechner B.E."/>
            <person name="Liimatainen K."/>
            <person name="Lipzen A."/>
            <person name="Lukacs Z."/>
            <person name="Mihaltcheva S."/>
            <person name="Morgado L.N."/>
            <person name="Niskanen T."/>
            <person name="Noordeloos M.E."/>
            <person name="Ohm R.A."/>
            <person name="Ortiz-Santana B."/>
            <person name="Ovrebo C."/>
            <person name="Racz N."/>
            <person name="Riley R."/>
            <person name="Savchenko A."/>
            <person name="Shiryaev A."/>
            <person name="Soop K."/>
            <person name="Spirin V."/>
            <person name="Szebenyi C."/>
            <person name="Tomsovsky M."/>
            <person name="Tulloss R.E."/>
            <person name="Uehling J."/>
            <person name="Grigoriev I.V."/>
            <person name="Vagvolgyi C."/>
            <person name="Papp T."/>
            <person name="Martin F.M."/>
            <person name="Miettinen O."/>
            <person name="Hibbett D.S."/>
            <person name="Nagy L.G."/>
        </authorList>
    </citation>
    <scope>NUCLEOTIDE SEQUENCE [LARGE SCALE GENOMIC DNA]</scope>
    <source>
        <strain evidence="3 4">CBS 962.96</strain>
    </source>
</reference>
<dbReference type="InterPro" id="IPR011320">
    <property type="entry name" value="RNase_H1_N"/>
</dbReference>
<evidence type="ECO:0000313" key="3">
    <source>
        <dbReference type="EMBL" id="THU90093.1"/>
    </source>
</evidence>
<feature type="compositionally biased region" description="Low complexity" evidence="1">
    <location>
        <begin position="228"/>
        <end position="245"/>
    </location>
</feature>
<proteinExistence type="predicted"/>
<feature type="domain" description="Ribonuclease H1 N-terminal" evidence="2">
    <location>
        <begin position="129"/>
        <end position="162"/>
    </location>
</feature>
<dbReference type="Gene3D" id="3.40.970.10">
    <property type="entry name" value="Ribonuclease H1, N-terminal domain"/>
    <property type="match status" value="1"/>
</dbReference>
<sequence>MLEASRRRIQEIGRARLALSDQDNGRLREMLLTTAQAENSRRILLQSQYEDLQAAAQNLLFLTAVSIEWSAGFLFPHNFLAPPLMSELDDLFTQMSVEDWTVVDREEIEQTLFFPGSGDEVYRGNEGFKFVVVTVGVKPGIYMRWTDAAPQVNGYSGAVYKKVKGWTNSVEHLRAALDKQKNVSQPPRAAASGHTRHASSLSAPSPSTPGRSAVIPDSNPLSTPPSTPTRSTRNPSASTQSTPRSPRSREIRMMYILEALGTPTRPRVYGNERAAEEATQHALDEEGGFESLEATDSVREAVR</sequence>
<evidence type="ECO:0000256" key="1">
    <source>
        <dbReference type="SAM" id="MobiDB-lite"/>
    </source>
</evidence>
<dbReference type="Pfam" id="PF01693">
    <property type="entry name" value="Cauli_VI"/>
    <property type="match status" value="1"/>
</dbReference>
<organism evidence="3 4">
    <name type="scientific">Dendrothele bispora (strain CBS 962.96)</name>
    <dbReference type="NCBI Taxonomy" id="1314807"/>
    <lineage>
        <taxon>Eukaryota</taxon>
        <taxon>Fungi</taxon>
        <taxon>Dikarya</taxon>
        <taxon>Basidiomycota</taxon>
        <taxon>Agaricomycotina</taxon>
        <taxon>Agaricomycetes</taxon>
        <taxon>Agaricomycetidae</taxon>
        <taxon>Agaricales</taxon>
        <taxon>Agaricales incertae sedis</taxon>
        <taxon>Dendrothele</taxon>
    </lineage>
</organism>
<dbReference type="EMBL" id="ML179346">
    <property type="protein sequence ID" value="THU90093.1"/>
    <property type="molecule type" value="Genomic_DNA"/>
</dbReference>
<dbReference type="Proteomes" id="UP000297245">
    <property type="component" value="Unassembled WGS sequence"/>
</dbReference>
<gene>
    <name evidence="3" type="ORF">K435DRAFT_864642</name>
</gene>
<protein>
    <recommendedName>
        <fullName evidence="2">Ribonuclease H1 N-terminal domain-containing protein</fullName>
    </recommendedName>
</protein>
<feature type="compositionally biased region" description="Basic and acidic residues" evidence="1">
    <location>
        <begin position="273"/>
        <end position="284"/>
    </location>
</feature>
<dbReference type="InterPro" id="IPR037056">
    <property type="entry name" value="RNase_H1_N_sf"/>
</dbReference>